<dbReference type="GO" id="GO:0009432">
    <property type="term" value="P:SOS response"/>
    <property type="evidence" value="ECO:0007669"/>
    <property type="project" value="TreeGrafter"/>
</dbReference>
<dbReference type="AlphaFoldDB" id="A0A0M0KFW5"/>
<dbReference type="InterPro" id="IPR036046">
    <property type="entry name" value="Acylphosphatase-like_dom_sf"/>
</dbReference>
<evidence type="ECO:0000313" key="9">
    <source>
        <dbReference type="EMBL" id="KOO37711.1"/>
    </source>
</evidence>
<dbReference type="Pfam" id="PF08443">
    <property type="entry name" value="RimK"/>
    <property type="match status" value="1"/>
</dbReference>
<dbReference type="InterPro" id="IPR011761">
    <property type="entry name" value="ATP-grasp"/>
</dbReference>
<sequence>MKSNPSICLPHLTNDIVTSARKTKLCAYSVALEGWRRGLTLKWHTVDHEKYQEMITFGVNPPGRLFSLSSKERTHYFFRTRGDKVTNEAVRIGSDKDETKVWLAKAGVPVPEGRKFEASSTDEEIIQYALEINFPLVLKPTNASLGNGVVTNIKDVKSLQKALIYVRSDLNYPEVILERYVSGEEYRVYVVEDQVIAAYNRLPANIIGDGYHTITELIDLKNRQRKKNARLFSCLIEIDNEVLDFIQSSGYTLESIPNKGEKILLREKTNVSAGGDPIDVTDELPDELKQIAIDAIKAIPGLHHGGVDIIADLNQSISTAVVIELNPTAQIGGILFPMEGKARDIPSAIIDYYFPETKGSQNKKSRIYFDFNTVLEPLSSRSSVEVEVSPAPIGKLYAKKYTVSGFVQRVSYHQWLRIQALERGLNGYINNLSNGDIDVVVAGTDKKEVNAFKEIFTAAPNKAEVKKIKEEAWKSPVKVGFDISEGYNPTSLRSVETAIKKMEKELRRLEKEKNRLEKETSKIQQSRFWKSTAWIRKLSNYAKSLIKPQANG</sequence>
<feature type="coiled-coil region" evidence="6">
    <location>
        <begin position="492"/>
        <end position="526"/>
    </location>
</feature>
<comment type="similarity">
    <text evidence="5">Belongs to the acylphosphatase family.</text>
</comment>
<reference evidence="9" key="1">
    <citation type="submission" date="2015-08" db="EMBL/GenBank/DDBJ databases">
        <title>Complete DNA Sequence of Pseudomonas syringae pv. actinidiae, the Causal Agent of Kiwifruit Canker Disease.</title>
        <authorList>
            <person name="Rikkerink E.H.A."/>
            <person name="Fineran P.C."/>
        </authorList>
    </citation>
    <scope>NUCLEOTIDE SEQUENCE</scope>
    <source>
        <strain evidence="9">DSM 13666</strain>
    </source>
</reference>
<dbReference type="GO" id="GO:0005737">
    <property type="term" value="C:cytoplasm"/>
    <property type="evidence" value="ECO:0007669"/>
    <property type="project" value="TreeGrafter"/>
</dbReference>
<accession>A0A0M0KFW5</accession>
<dbReference type="PANTHER" id="PTHR21621:SF0">
    <property type="entry name" value="BETA-CITRYLGLUTAMATE SYNTHASE B-RELATED"/>
    <property type="match status" value="1"/>
</dbReference>
<gene>
    <name evidence="9" type="ORF">AMD02_01770</name>
</gene>
<dbReference type="PANTHER" id="PTHR21621">
    <property type="entry name" value="RIBOSOMAL PROTEIN S6 MODIFICATION PROTEIN"/>
    <property type="match status" value="1"/>
</dbReference>
<dbReference type="InterPro" id="IPR001792">
    <property type="entry name" value="Acylphosphatase-like_dom"/>
</dbReference>
<comment type="caution">
    <text evidence="9">The sequence shown here is derived from an EMBL/GenBank/DDBJ whole genome shotgun (WGS) entry which is preliminary data.</text>
</comment>
<dbReference type="GO" id="GO:0018169">
    <property type="term" value="F:ribosomal S6-glutamic acid ligase activity"/>
    <property type="evidence" value="ECO:0007669"/>
    <property type="project" value="TreeGrafter"/>
</dbReference>
<evidence type="ECO:0000259" key="7">
    <source>
        <dbReference type="PROSITE" id="PS50975"/>
    </source>
</evidence>
<dbReference type="PATRIC" id="fig|136160.3.peg.557"/>
<dbReference type="SUPFAM" id="SSF56059">
    <property type="entry name" value="Glutathione synthetase ATP-binding domain-like"/>
    <property type="match status" value="1"/>
</dbReference>
<proteinExistence type="inferred from homology"/>
<evidence type="ECO:0000256" key="1">
    <source>
        <dbReference type="ARBA" id="ARBA00015991"/>
    </source>
</evidence>
<keyword evidence="3" id="KW-0547">Nucleotide-binding</keyword>
<dbReference type="EMBL" id="LILD01000001">
    <property type="protein sequence ID" value="KOO37711.1"/>
    <property type="molecule type" value="Genomic_DNA"/>
</dbReference>
<dbReference type="PROSITE" id="PS50975">
    <property type="entry name" value="ATP_GRASP"/>
    <property type="match status" value="1"/>
</dbReference>
<dbReference type="GO" id="GO:0046872">
    <property type="term" value="F:metal ion binding"/>
    <property type="evidence" value="ECO:0007669"/>
    <property type="project" value="InterPro"/>
</dbReference>
<dbReference type="GeneID" id="87599183"/>
<evidence type="ECO:0000259" key="8">
    <source>
        <dbReference type="PROSITE" id="PS51160"/>
    </source>
</evidence>
<comment type="caution">
    <text evidence="4">Lacks conserved residue(s) required for the propagation of feature annotation.</text>
</comment>
<dbReference type="RefSeq" id="WP_053430250.1">
    <property type="nucleotide sequence ID" value="NZ_CP040441.1"/>
</dbReference>
<dbReference type="InterPro" id="IPR013651">
    <property type="entry name" value="ATP-grasp_RimK-type"/>
</dbReference>
<evidence type="ECO:0000256" key="4">
    <source>
        <dbReference type="PROSITE-ProRule" id="PRU00520"/>
    </source>
</evidence>
<protein>
    <recommendedName>
        <fullName evidence="1">Acylphosphatase</fullName>
    </recommendedName>
    <alternativeName>
        <fullName evidence="2">Acylphosphate phosphohydrolase</fullName>
    </alternativeName>
</protein>
<feature type="domain" description="ATP-grasp" evidence="7">
    <location>
        <begin position="100"/>
        <end position="354"/>
    </location>
</feature>
<evidence type="ECO:0000256" key="3">
    <source>
        <dbReference type="PROSITE-ProRule" id="PRU00409"/>
    </source>
</evidence>
<dbReference type="PROSITE" id="PS51160">
    <property type="entry name" value="ACYLPHOSPHATASE_3"/>
    <property type="match status" value="1"/>
</dbReference>
<evidence type="ECO:0000256" key="2">
    <source>
        <dbReference type="ARBA" id="ARBA00032904"/>
    </source>
</evidence>
<feature type="domain" description="Acylphosphatase-like" evidence="8">
    <location>
        <begin position="398"/>
        <end position="485"/>
    </location>
</feature>
<name>A0A0M0KFW5_ALKHA</name>
<evidence type="ECO:0000256" key="5">
    <source>
        <dbReference type="RuleBase" id="RU004168"/>
    </source>
</evidence>
<dbReference type="GO" id="GO:0005524">
    <property type="term" value="F:ATP binding"/>
    <property type="evidence" value="ECO:0007669"/>
    <property type="project" value="UniProtKB-UniRule"/>
</dbReference>
<keyword evidence="6" id="KW-0175">Coiled coil</keyword>
<evidence type="ECO:0000256" key="6">
    <source>
        <dbReference type="SAM" id="Coils"/>
    </source>
</evidence>
<organism evidence="9">
    <name type="scientific">Halalkalibacterium halodurans</name>
    <name type="common">Bacillus halodurans</name>
    <dbReference type="NCBI Taxonomy" id="86665"/>
    <lineage>
        <taxon>Bacteria</taxon>
        <taxon>Bacillati</taxon>
        <taxon>Bacillota</taxon>
        <taxon>Bacilli</taxon>
        <taxon>Bacillales</taxon>
        <taxon>Bacillaceae</taxon>
        <taxon>Halalkalibacterium (ex Joshi et al. 2022)</taxon>
    </lineage>
</organism>
<keyword evidence="3" id="KW-0067">ATP-binding</keyword>
<dbReference type="Gene3D" id="3.30.470.20">
    <property type="entry name" value="ATP-grasp fold, B domain"/>
    <property type="match status" value="2"/>
</dbReference>
<dbReference type="Pfam" id="PF00708">
    <property type="entry name" value="Acylphosphatase"/>
    <property type="match status" value="1"/>
</dbReference>
<dbReference type="Gene3D" id="3.30.70.100">
    <property type="match status" value="1"/>
</dbReference>
<dbReference type="SUPFAM" id="SSF54975">
    <property type="entry name" value="Acylphosphatase/BLUF domain-like"/>
    <property type="match status" value="1"/>
</dbReference>